<comment type="caution">
    <text evidence="1">The sequence shown here is derived from an EMBL/GenBank/DDBJ whole genome shotgun (WGS) entry which is preliminary data.</text>
</comment>
<accession>A0AAW9TBR2</accession>
<dbReference type="EMBL" id="VZCR01000024">
    <property type="protein sequence ID" value="MQN31078.1"/>
    <property type="molecule type" value="Genomic_DNA"/>
</dbReference>
<protein>
    <submittedName>
        <fullName evidence="1">Uncharacterized protein</fullName>
    </submittedName>
</protein>
<dbReference type="Proteomes" id="UP000420707">
    <property type="component" value="Unassembled WGS sequence"/>
</dbReference>
<gene>
    <name evidence="1" type="ORF">F7D90_03765</name>
</gene>
<organism evidence="1 2">
    <name type="scientific">Segatella copri</name>
    <dbReference type="NCBI Taxonomy" id="165179"/>
    <lineage>
        <taxon>Bacteria</taxon>
        <taxon>Pseudomonadati</taxon>
        <taxon>Bacteroidota</taxon>
        <taxon>Bacteroidia</taxon>
        <taxon>Bacteroidales</taxon>
        <taxon>Prevotellaceae</taxon>
        <taxon>Segatella</taxon>
    </lineage>
</organism>
<proteinExistence type="predicted"/>
<evidence type="ECO:0000313" key="1">
    <source>
        <dbReference type="EMBL" id="MQN31078.1"/>
    </source>
</evidence>
<reference evidence="2" key="1">
    <citation type="submission" date="2019-09" db="EMBL/GenBank/DDBJ databases">
        <title>Distinct polysaccharide growth profiles of human intestinal Prevotella copri isolates.</title>
        <authorList>
            <person name="Fehlner-Peach H."/>
            <person name="Magnabosco C."/>
            <person name="Raghavan V."/>
            <person name="Scher J.U."/>
            <person name="Tett A."/>
            <person name="Cox L.M."/>
            <person name="Gottsegen C."/>
            <person name="Watters A."/>
            <person name="Wiltshire- Gordon J.D."/>
            <person name="Segata N."/>
            <person name="Bonneau R."/>
            <person name="Littman D.R."/>
        </authorList>
    </citation>
    <scope>NUCLEOTIDE SEQUENCE [LARGE SCALE GENOMIC DNA]</scope>
    <source>
        <strain evidence="2">iAP146</strain>
    </source>
</reference>
<evidence type="ECO:0000313" key="2">
    <source>
        <dbReference type="Proteomes" id="UP000420707"/>
    </source>
</evidence>
<dbReference type="RefSeq" id="WP_153085297.1">
    <property type="nucleotide sequence ID" value="NZ_VZAM01000037.1"/>
</dbReference>
<name>A0AAW9TBR2_9BACT</name>
<sequence length="124" mass="13226">MATDKYNTEGKVQLNGKLDISVYATADGYKASDKATATLYWLNAEGGDDTNNINLVKTRGVMVTTDSDITISGLNDGEVVTFYSVNGVNLGSAKAVQGVLHFARPNESIVIAKIKGNDLKIAIR</sequence>
<dbReference type="AlphaFoldDB" id="A0AAW9TBR2"/>